<keyword evidence="5 6" id="KW-0472">Membrane</keyword>
<dbReference type="Gene3D" id="1.20.1250.20">
    <property type="entry name" value="MFS general substrate transporter like domains"/>
    <property type="match status" value="1"/>
</dbReference>
<dbReference type="InterPro" id="IPR036259">
    <property type="entry name" value="MFS_trans_sf"/>
</dbReference>
<keyword evidence="2" id="KW-0813">Transport</keyword>
<dbReference type="Gene3D" id="2.130.10.10">
    <property type="entry name" value="YVTN repeat-like/Quinoprotein amine dehydrogenase"/>
    <property type="match status" value="2"/>
</dbReference>
<dbReference type="SUPFAM" id="SSF103473">
    <property type="entry name" value="MFS general substrate transporter"/>
    <property type="match status" value="1"/>
</dbReference>
<dbReference type="InterPro" id="IPR036322">
    <property type="entry name" value="WD40_repeat_dom_sf"/>
</dbReference>
<dbReference type="InterPro" id="IPR024977">
    <property type="entry name" value="Apc4-like_WD40_dom"/>
</dbReference>
<proteinExistence type="predicted"/>
<organism evidence="8 9">
    <name type="scientific">Malassezia psittaci</name>
    <dbReference type="NCBI Taxonomy" id="1821823"/>
    <lineage>
        <taxon>Eukaryota</taxon>
        <taxon>Fungi</taxon>
        <taxon>Dikarya</taxon>
        <taxon>Basidiomycota</taxon>
        <taxon>Ustilaginomycotina</taxon>
        <taxon>Malasseziomycetes</taxon>
        <taxon>Malasseziales</taxon>
        <taxon>Malasseziaceae</taxon>
        <taxon>Malassezia</taxon>
    </lineage>
</organism>
<keyword evidence="9" id="KW-1185">Reference proteome</keyword>
<dbReference type="GO" id="GO:0016020">
    <property type="term" value="C:membrane"/>
    <property type="evidence" value="ECO:0007669"/>
    <property type="project" value="UniProtKB-SubCell"/>
</dbReference>
<dbReference type="Pfam" id="PF07690">
    <property type="entry name" value="MFS_1"/>
    <property type="match status" value="1"/>
</dbReference>
<evidence type="ECO:0000256" key="3">
    <source>
        <dbReference type="ARBA" id="ARBA00022692"/>
    </source>
</evidence>
<feature type="transmembrane region" description="Helical" evidence="6">
    <location>
        <begin position="271"/>
        <end position="290"/>
    </location>
</feature>
<dbReference type="InterPro" id="IPR011701">
    <property type="entry name" value="MFS"/>
</dbReference>
<comment type="subcellular location">
    <subcellularLocation>
        <location evidence="1">Membrane</location>
        <topology evidence="1">Multi-pass membrane protein</topology>
    </subcellularLocation>
</comment>
<feature type="transmembrane region" description="Helical" evidence="6">
    <location>
        <begin position="206"/>
        <end position="225"/>
    </location>
</feature>
<evidence type="ECO:0000259" key="7">
    <source>
        <dbReference type="Pfam" id="PF12894"/>
    </source>
</evidence>
<gene>
    <name evidence="8" type="ORF">MPSI1_003011</name>
</gene>
<dbReference type="PANTHER" id="PTHR43791">
    <property type="entry name" value="PERMEASE-RELATED"/>
    <property type="match status" value="1"/>
</dbReference>
<feature type="domain" description="Anaphase-promoting complex subunit 4-like WD40" evidence="7">
    <location>
        <begin position="713"/>
        <end position="759"/>
    </location>
</feature>
<evidence type="ECO:0000256" key="4">
    <source>
        <dbReference type="ARBA" id="ARBA00022989"/>
    </source>
</evidence>
<dbReference type="Pfam" id="PF12894">
    <property type="entry name" value="ANAPC4_WD40"/>
    <property type="match status" value="1"/>
</dbReference>
<dbReference type="EMBL" id="CP118378">
    <property type="protein sequence ID" value="WFD44343.1"/>
    <property type="molecule type" value="Genomic_DNA"/>
</dbReference>
<accession>A0AAF0F7Y6</accession>
<keyword evidence="3 6" id="KW-0812">Transmembrane</keyword>
<name>A0AAF0F7Y6_9BASI</name>
<sequence>MARNLLGSLRSGKDVQSIEDSSSDLTHINKSYKVSSDFDDSKDTEQYSELSRDHVFRDKKLVEHWISIYERVEYEGRNRFDPNLIWTKREEADIVRKLDFRVMLLVWLMFLSLDLIRQNLNRALASKSEKVSGNIFADLNITQNDVNHGLICTYVSFLVMELPSGLISKRIGPEVWIPAQIIGWSIISAAQSAIQNKTGFFFTRVLLGMCQGGFVPDMGLYLTYFYTSKELNTRMSWFYTVLGASQIIGSFLSAGFMSLNGWHGVAGWRYLFAFDSVISGLIGTAAFLLMPGAITHTTTPIIRKPWLNEREQSILVNRLLRDDPSKGDMNNRQSVTWGGIWNCIKDYDAYPVYLLGLTIMIPDQPPKTYLSFILSQLGFSTLQSNLLTIPSMALFMINALWMSRLVNRTRERSATAMITNVWMLPCLIALVTIPQTLNSKYWSWVRLGVAECTLRPITDYITMLLEYREGVEEESVAPKRVRGKNKVGGDLNALLELHKLRAQGIGPNGEFLQELATGAVTEAASLVRLSAVKPADVEWHPTQSVQCTSSLGDVNIYPLNLPDTSPLSLYVESEQVLLPAYTSRMLLNPRSTIRPIHLLDAAGHIYDMAWAYHRSWLAIAVSNERRPSSTFEESVRGGAIQIWSMQDRDEPQLLMILRNSAGTPCRLAWKAHGILAATYSDGSLSMIDVPNTDTPCEVDTTNSKCWRFENIHAYSLSWAGDRLAVGCTNGHILILNTETGETLIQAPVHDSLVSAISWQLLPPVDIEGNIQVKAQPTILLSVGLDGTEIVSDTNAMFTPFRLAHTREPRYAAAWASYGGLWVIDLGDNHFGSAIGTSRYHPFVATGAADGTVKLTNLLTAGKRKAEDGSRVMHKLFRLQYNQQTNSYTILHSFLPEGVWPQSASRSVPPSWDTWDPSIAVESLAFSPEPRNALMLASGMGVGLVRIESLS</sequence>
<feature type="transmembrane region" description="Helical" evidence="6">
    <location>
        <begin position="414"/>
        <end position="433"/>
    </location>
</feature>
<dbReference type="PANTHER" id="PTHR43791:SF65">
    <property type="entry name" value="MAJOR FACILITATOR SUPERFAMILY (MFS) PROFILE DOMAIN-CONTAINING PROTEIN-RELATED"/>
    <property type="match status" value="1"/>
</dbReference>
<evidence type="ECO:0000256" key="6">
    <source>
        <dbReference type="SAM" id="Phobius"/>
    </source>
</evidence>
<evidence type="ECO:0000313" key="8">
    <source>
        <dbReference type="EMBL" id="WFD44343.1"/>
    </source>
</evidence>
<evidence type="ECO:0000256" key="1">
    <source>
        <dbReference type="ARBA" id="ARBA00004141"/>
    </source>
</evidence>
<dbReference type="GO" id="GO:0022857">
    <property type="term" value="F:transmembrane transporter activity"/>
    <property type="evidence" value="ECO:0007669"/>
    <property type="project" value="InterPro"/>
</dbReference>
<dbReference type="Proteomes" id="UP001214628">
    <property type="component" value="Chromosome 4"/>
</dbReference>
<dbReference type="SUPFAM" id="SSF50978">
    <property type="entry name" value="WD40 repeat-like"/>
    <property type="match status" value="1"/>
</dbReference>
<reference evidence="8" key="1">
    <citation type="submission" date="2023-02" db="EMBL/GenBank/DDBJ databases">
        <title>Mating type loci evolution in Malassezia.</title>
        <authorList>
            <person name="Coelho M.A."/>
        </authorList>
    </citation>
    <scope>NUCLEOTIDE SEQUENCE</scope>
    <source>
        <strain evidence="8">CBS 14136</strain>
    </source>
</reference>
<evidence type="ECO:0000256" key="2">
    <source>
        <dbReference type="ARBA" id="ARBA00022448"/>
    </source>
</evidence>
<evidence type="ECO:0000313" key="9">
    <source>
        <dbReference type="Proteomes" id="UP001214628"/>
    </source>
</evidence>
<dbReference type="InterPro" id="IPR015943">
    <property type="entry name" value="WD40/YVTN_repeat-like_dom_sf"/>
</dbReference>
<dbReference type="FunFam" id="1.20.1250.20:FF:000106">
    <property type="entry name" value="MFS transporter, putative"/>
    <property type="match status" value="1"/>
</dbReference>
<feature type="transmembrane region" description="Helical" evidence="6">
    <location>
        <begin position="237"/>
        <end position="259"/>
    </location>
</feature>
<dbReference type="AlphaFoldDB" id="A0AAF0F7Y6"/>
<feature type="transmembrane region" description="Helical" evidence="6">
    <location>
        <begin position="382"/>
        <end position="402"/>
    </location>
</feature>
<keyword evidence="4 6" id="KW-1133">Transmembrane helix</keyword>
<evidence type="ECO:0000256" key="5">
    <source>
        <dbReference type="ARBA" id="ARBA00023136"/>
    </source>
</evidence>
<protein>
    <recommendedName>
        <fullName evidence="7">Anaphase-promoting complex subunit 4-like WD40 domain-containing protein</fullName>
    </recommendedName>
</protein>